<dbReference type="PRINTS" id="PR00081">
    <property type="entry name" value="GDHRDH"/>
</dbReference>
<dbReference type="Gene3D" id="3.40.50.720">
    <property type="entry name" value="NAD(P)-binding Rossmann-like Domain"/>
    <property type="match status" value="1"/>
</dbReference>
<dbReference type="InterPro" id="IPR036291">
    <property type="entry name" value="NAD(P)-bd_dom_sf"/>
</dbReference>
<evidence type="ECO:0000313" key="4">
    <source>
        <dbReference type="Proteomes" id="UP000249590"/>
    </source>
</evidence>
<keyword evidence="2" id="KW-0560">Oxidoreductase</keyword>
<dbReference type="InterPro" id="IPR002347">
    <property type="entry name" value="SDR_fam"/>
</dbReference>
<comment type="similarity">
    <text evidence="1">Belongs to the short-chain dehydrogenases/reductases (SDR) family.</text>
</comment>
<dbReference type="InterPro" id="IPR020904">
    <property type="entry name" value="Sc_DH/Rdtase_CS"/>
</dbReference>
<dbReference type="PANTHER" id="PTHR24321">
    <property type="entry name" value="DEHYDROGENASES, SHORT CHAIN"/>
    <property type="match status" value="1"/>
</dbReference>
<dbReference type="PANTHER" id="PTHR24321:SF15">
    <property type="entry name" value="OXIDOREDUCTASE UCPA"/>
    <property type="match status" value="1"/>
</dbReference>
<dbReference type="AlphaFoldDB" id="A0A8B2NIK4"/>
<proteinExistence type="inferred from homology"/>
<dbReference type="Pfam" id="PF13561">
    <property type="entry name" value="adh_short_C2"/>
    <property type="match status" value="1"/>
</dbReference>
<dbReference type="PROSITE" id="PS00061">
    <property type="entry name" value="ADH_SHORT"/>
    <property type="match status" value="1"/>
</dbReference>
<keyword evidence="4" id="KW-1185">Reference proteome</keyword>
<organism evidence="3 4">
    <name type="scientific">Acuticoccus sediminis</name>
    <dbReference type="NCBI Taxonomy" id="2184697"/>
    <lineage>
        <taxon>Bacteria</taxon>
        <taxon>Pseudomonadati</taxon>
        <taxon>Pseudomonadota</taxon>
        <taxon>Alphaproteobacteria</taxon>
        <taxon>Hyphomicrobiales</taxon>
        <taxon>Amorphaceae</taxon>
        <taxon>Acuticoccus</taxon>
    </lineage>
</organism>
<dbReference type="PRINTS" id="PR00080">
    <property type="entry name" value="SDRFAMILY"/>
</dbReference>
<reference evidence="3 4" key="1">
    <citation type="submission" date="2018-05" db="EMBL/GenBank/DDBJ databases">
        <title>Acuticoccus sediminis sp. nov., isolated from deep-sea sediment of Indian Ocean.</title>
        <authorList>
            <person name="Liu X."/>
            <person name="Lai Q."/>
            <person name="Du Y."/>
            <person name="Sun F."/>
            <person name="Zhang X."/>
            <person name="Wang S."/>
            <person name="Shao Z."/>
        </authorList>
    </citation>
    <scope>NUCLEOTIDE SEQUENCE [LARGE SCALE GENOMIC DNA]</scope>
    <source>
        <strain evidence="3 4">PTG4-2</strain>
    </source>
</reference>
<dbReference type="GO" id="GO:0016491">
    <property type="term" value="F:oxidoreductase activity"/>
    <property type="evidence" value="ECO:0007669"/>
    <property type="project" value="UniProtKB-KW"/>
</dbReference>
<dbReference type="EMBL" id="QHHQ01000009">
    <property type="protein sequence ID" value="RAH97351.1"/>
    <property type="molecule type" value="Genomic_DNA"/>
</dbReference>
<evidence type="ECO:0000313" key="3">
    <source>
        <dbReference type="EMBL" id="RAH97351.1"/>
    </source>
</evidence>
<name>A0A8B2NIK4_9HYPH</name>
<protein>
    <submittedName>
        <fullName evidence="3">3-oxoacyl-ACP reductase</fullName>
    </submittedName>
</protein>
<dbReference type="RefSeq" id="WP_111351892.1">
    <property type="nucleotide sequence ID" value="NZ_QHHQ01000009.1"/>
</dbReference>
<dbReference type="Proteomes" id="UP000249590">
    <property type="component" value="Unassembled WGS sequence"/>
</dbReference>
<dbReference type="FunFam" id="3.40.50.720:FF:000084">
    <property type="entry name" value="Short-chain dehydrogenase reductase"/>
    <property type="match status" value="1"/>
</dbReference>
<comment type="caution">
    <text evidence="3">The sequence shown here is derived from an EMBL/GenBank/DDBJ whole genome shotgun (WGS) entry which is preliminary data.</text>
</comment>
<sequence length="243" mass="25030">MTAATTFDLTGRRAVITGGGGCIGAAVAERMAALGADVEVWDLKAPDEWATRSRIVDVTDAEAVHRAMDAAAAKLGGLDVLVCAAGITGPTRPASTYSAAEWRRVLDINLDGTFYCVNAALRHMEPDRRSDIVCLASIAGKDGNPGMAAYSAAKAGVIAMVKSIGRELALTQIRTHAIAPALIETGLLEQMDAATVAANLAKIPMGRAGTPGEVAELAAWLMSSGCSFTTGAVHDLSGGRATY</sequence>
<evidence type="ECO:0000256" key="1">
    <source>
        <dbReference type="ARBA" id="ARBA00006484"/>
    </source>
</evidence>
<dbReference type="OrthoDB" id="9792355at2"/>
<gene>
    <name evidence="3" type="ORF">DLJ53_29590</name>
</gene>
<accession>A0A8B2NIK4</accession>
<evidence type="ECO:0000256" key="2">
    <source>
        <dbReference type="ARBA" id="ARBA00023002"/>
    </source>
</evidence>
<dbReference type="SUPFAM" id="SSF51735">
    <property type="entry name" value="NAD(P)-binding Rossmann-fold domains"/>
    <property type="match status" value="1"/>
</dbReference>